<evidence type="ECO:0008006" key="3">
    <source>
        <dbReference type="Google" id="ProtNLM"/>
    </source>
</evidence>
<evidence type="ECO:0000313" key="1">
    <source>
        <dbReference type="EMBL" id="EJU01323.1"/>
    </source>
</evidence>
<dbReference type="GeneID" id="63685279"/>
<dbReference type="InterPro" id="IPR032675">
    <property type="entry name" value="LRR_dom_sf"/>
</dbReference>
<dbReference type="HOGENOM" id="CLU_490907_0_0_1"/>
<evidence type="ECO:0000313" key="2">
    <source>
        <dbReference type="Proteomes" id="UP000030653"/>
    </source>
</evidence>
<accession>M5GBE5</accession>
<dbReference type="Proteomes" id="UP000030653">
    <property type="component" value="Unassembled WGS sequence"/>
</dbReference>
<keyword evidence="2" id="KW-1185">Reference proteome</keyword>
<gene>
    <name evidence="1" type="ORF">DACRYDRAFT_116511</name>
</gene>
<dbReference type="STRING" id="1858805.M5GBE5"/>
<dbReference type="Gene3D" id="3.80.10.10">
    <property type="entry name" value="Ribonuclease Inhibitor"/>
    <property type="match status" value="1"/>
</dbReference>
<dbReference type="RefSeq" id="XP_040628220.1">
    <property type="nucleotide sequence ID" value="XM_040770217.1"/>
</dbReference>
<dbReference type="AlphaFoldDB" id="M5GBE5"/>
<dbReference type="OrthoDB" id="3543113at2759"/>
<proteinExistence type="predicted"/>
<name>M5GBE5_DACPD</name>
<protein>
    <recommendedName>
        <fullName evidence="3">F-box domain-containing protein</fullName>
    </recommendedName>
</protein>
<organism evidence="1 2">
    <name type="scientific">Dacryopinax primogenitus (strain DJM 731)</name>
    <name type="common">Brown rot fungus</name>
    <dbReference type="NCBI Taxonomy" id="1858805"/>
    <lineage>
        <taxon>Eukaryota</taxon>
        <taxon>Fungi</taxon>
        <taxon>Dikarya</taxon>
        <taxon>Basidiomycota</taxon>
        <taxon>Agaricomycotina</taxon>
        <taxon>Dacrymycetes</taxon>
        <taxon>Dacrymycetales</taxon>
        <taxon>Dacrymycetaceae</taxon>
        <taxon>Dacryopinax</taxon>
    </lineage>
</organism>
<dbReference type="EMBL" id="JH795864">
    <property type="protein sequence ID" value="EJU01323.1"/>
    <property type="molecule type" value="Genomic_DNA"/>
</dbReference>
<sequence length="501" mass="56018">MHSSDCLIVSEQPPTPEGDEKLRNVARAAERFDRYASFIRHLSLSGAWWLAIPEGHNGSDTHIQHLSSLLAKLTVIASASRFRPLFPNLRTFKLEPKYRTHIEHILPLFSCDLPYLESFSIQIGDASNPADLASLLAILPQIASNLRQISVVGGLSMCSELQPSFAQLIGKLPSLESFEGGPASVSAGVLQKLDHCSHLRRLIIRGGGRFAEDIVSSACLDTPACGNGCTKHLNAIRRLELKARPTTLTNYILERMDSDRLEALTIWISGENGLSIDEDIRRPITAIVGFPGIMELDIRFHGELKGTDASGYWREMQALFAGRRLRNVFLFISIPLEHDLNDGIVESMARAWPELRNFALMWNDDDTPPGPTLRSLVALTTSCPYLETVQLQSIRSPLGQLPPPNVALRPRPLHLRVRKYHVADPENAATFLTMITSSLTVSRISVFSRAYFWLDELEEDGVWREVVSRMHAIRRMNEIPHPSSGRTMEYTDKYLGIINSV</sequence>
<reference evidence="1 2" key="1">
    <citation type="journal article" date="2012" name="Science">
        <title>The Paleozoic origin of enzymatic lignin decomposition reconstructed from 31 fungal genomes.</title>
        <authorList>
            <person name="Floudas D."/>
            <person name="Binder M."/>
            <person name="Riley R."/>
            <person name="Barry K."/>
            <person name="Blanchette R.A."/>
            <person name="Henrissat B."/>
            <person name="Martinez A.T."/>
            <person name="Otillar R."/>
            <person name="Spatafora J.W."/>
            <person name="Yadav J.S."/>
            <person name="Aerts A."/>
            <person name="Benoit I."/>
            <person name="Boyd A."/>
            <person name="Carlson A."/>
            <person name="Copeland A."/>
            <person name="Coutinho P.M."/>
            <person name="de Vries R.P."/>
            <person name="Ferreira P."/>
            <person name="Findley K."/>
            <person name="Foster B."/>
            <person name="Gaskell J."/>
            <person name="Glotzer D."/>
            <person name="Gorecki P."/>
            <person name="Heitman J."/>
            <person name="Hesse C."/>
            <person name="Hori C."/>
            <person name="Igarashi K."/>
            <person name="Jurgens J.A."/>
            <person name="Kallen N."/>
            <person name="Kersten P."/>
            <person name="Kohler A."/>
            <person name="Kuees U."/>
            <person name="Kumar T.K.A."/>
            <person name="Kuo A."/>
            <person name="LaButti K."/>
            <person name="Larrondo L.F."/>
            <person name="Lindquist E."/>
            <person name="Ling A."/>
            <person name="Lombard V."/>
            <person name="Lucas S."/>
            <person name="Lundell T."/>
            <person name="Martin R."/>
            <person name="McLaughlin D.J."/>
            <person name="Morgenstern I."/>
            <person name="Morin E."/>
            <person name="Murat C."/>
            <person name="Nagy L.G."/>
            <person name="Nolan M."/>
            <person name="Ohm R.A."/>
            <person name="Patyshakuliyeva A."/>
            <person name="Rokas A."/>
            <person name="Ruiz-Duenas F.J."/>
            <person name="Sabat G."/>
            <person name="Salamov A."/>
            <person name="Samejima M."/>
            <person name="Schmutz J."/>
            <person name="Slot J.C."/>
            <person name="St John F."/>
            <person name="Stenlid J."/>
            <person name="Sun H."/>
            <person name="Sun S."/>
            <person name="Syed K."/>
            <person name="Tsang A."/>
            <person name="Wiebenga A."/>
            <person name="Young D."/>
            <person name="Pisabarro A."/>
            <person name="Eastwood D.C."/>
            <person name="Martin F."/>
            <person name="Cullen D."/>
            <person name="Grigoriev I.V."/>
            <person name="Hibbett D.S."/>
        </authorList>
    </citation>
    <scope>NUCLEOTIDE SEQUENCE [LARGE SCALE GENOMIC DNA]</scope>
    <source>
        <strain evidence="1 2">DJM-731 SS1</strain>
    </source>
</reference>